<dbReference type="InterPro" id="IPR045886">
    <property type="entry name" value="ThiF/MoeB/HesA"/>
</dbReference>
<accession>A0ABV4BER1</accession>
<evidence type="ECO:0000259" key="1">
    <source>
        <dbReference type="Pfam" id="PF00899"/>
    </source>
</evidence>
<name>A0ABV4BER1_9GAMM</name>
<dbReference type="RefSeq" id="WP_369667422.1">
    <property type="nucleotide sequence ID" value="NZ_JBDKXB010000014.1"/>
</dbReference>
<reference evidence="2 3" key="1">
    <citation type="submission" date="2024-05" db="EMBL/GenBank/DDBJ databases">
        <title>Genome Sequence and Characterization of the New Strain Purple Sulfur Bacterium of Genus Thioalkalicoccus.</title>
        <authorList>
            <person name="Bryantseva I.A."/>
            <person name="Kyndt J.A."/>
            <person name="Imhoff J.F."/>
        </authorList>
    </citation>
    <scope>NUCLEOTIDE SEQUENCE [LARGE SCALE GENOMIC DNA]</scope>
    <source>
        <strain evidence="2 3">Um2</strain>
    </source>
</reference>
<organism evidence="2 3">
    <name type="scientific">Thioalkalicoccus limnaeus</name>
    <dbReference type="NCBI Taxonomy" id="120681"/>
    <lineage>
        <taxon>Bacteria</taxon>
        <taxon>Pseudomonadati</taxon>
        <taxon>Pseudomonadota</taxon>
        <taxon>Gammaproteobacteria</taxon>
        <taxon>Chromatiales</taxon>
        <taxon>Chromatiaceae</taxon>
        <taxon>Thioalkalicoccus</taxon>
    </lineage>
</organism>
<keyword evidence="2" id="KW-0548">Nucleotidyltransferase</keyword>
<keyword evidence="2" id="KW-0808">Transferase</keyword>
<protein>
    <submittedName>
        <fullName evidence="2">Molybdopterin-synthase adenylyltransferase MoeB</fullName>
    </submittedName>
</protein>
<feature type="domain" description="THIF-type NAD/FAD binding fold" evidence="1">
    <location>
        <begin position="9"/>
        <end position="241"/>
    </location>
</feature>
<sequence>MTDDQVARYDRQIRLPGFGPEGQQRLASAQVLIVGLGGLGSPVAMYLAAAGVGHLIIADFDAVDASNLPRQILHANDCIGRPKVDSAHRMLTALNPEVRIETIKSSLHRTNLPGLASRVDLVIDASDNFGTRFLVNEACHAAAVPLVSGAAIRTEGQVTVFSGRPGGPCYQCLYPRDIGTDETCAVQGVLGPMVGIIGCIQATEAIKILVGLGEPLYGRLLLLDALTMTWRQIRLTADPACAICGDRQSPSG</sequence>
<dbReference type="EMBL" id="JBDKXB010000014">
    <property type="protein sequence ID" value="MEY6433023.1"/>
    <property type="molecule type" value="Genomic_DNA"/>
</dbReference>
<proteinExistence type="predicted"/>
<dbReference type="NCBIfam" id="NF004281">
    <property type="entry name" value="PRK05690.1"/>
    <property type="match status" value="1"/>
</dbReference>
<dbReference type="GO" id="GO:0016779">
    <property type="term" value="F:nucleotidyltransferase activity"/>
    <property type="evidence" value="ECO:0007669"/>
    <property type="project" value="UniProtKB-KW"/>
</dbReference>
<dbReference type="InterPro" id="IPR000594">
    <property type="entry name" value="ThiF_NAD_FAD-bd"/>
</dbReference>
<dbReference type="Proteomes" id="UP001564408">
    <property type="component" value="Unassembled WGS sequence"/>
</dbReference>
<dbReference type="CDD" id="cd00757">
    <property type="entry name" value="ThiF_MoeB_HesA_family"/>
    <property type="match status" value="1"/>
</dbReference>
<evidence type="ECO:0000313" key="2">
    <source>
        <dbReference type="EMBL" id="MEY6433023.1"/>
    </source>
</evidence>
<dbReference type="PANTHER" id="PTHR10953">
    <property type="entry name" value="UBIQUITIN-ACTIVATING ENZYME E1"/>
    <property type="match status" value="1"/>
</dbReference>
<keyword evidence="3" id="KW-1185">Reference proteome</keyword>
<comment type="caution">
    <text evidence="2">The sequence shown here is derived from an EMBL/GenBank/DDBJ whole genome shotgun (WGS) entry which is preliminary data.</text>
</comment>
<dbReference type="PANTHER" id="PTHR10953:SF194">
    <property type="entry name" value="MOLYBDOPTERIN-SYNTHASE ADENYLYLTRANSFERASE"/>
    <property type="match status" value="1"/>
</dbReference>
<evidence type="ECO:0000313" key="3">
    <source>
        <dbReference type="Proteomes" id="UP001564408"/>
    </source>
</evidence>
<dbReference type="InterPro" id="IPR035985">
    <property type="entry name" value="Ubiquitin-activating_enz"/>
</dbReference>
<gene>
    <name evidence="2" type="primary">moeB</name>
    <name evidence="2" type="ORF">ABC977_11470</name>
</gene>
<dbReference type="Pfam" id="PF00899">
    <property type="entry name" value="ThiF"/>
    <property type="match status" value="1"/>
</dbReference>
<dbReference type="SUPFAM" id="SSF69572">
    <property type="entry name" value="Activating enzymes of the ubiquitin-like proteins"/>
    <property type="match status" value="1"/>
</dbReference>
<dbReference type="Gene3D" id="3.40.50.720">
    <property type="entry name" value="NAD(P)-binding Rossmann-like Domain"/>
    <property type="match status" value="1"/>
</dbReference>